<feature type="compositionally biased region" description="Basic and acidic residues" evidence="7">
    <location>
        <begin position="338"/>
        <end position="356"/>
    </location>
</feature>
<feature type="compositionally biased region" description="Low complexity" evidence="7">
    <location>
        <begin position="220"/>
        <end position="237"/>
    </location>
</feature>
<dbReference type="GO" id="GO:0046872">
    <property type="term" value="F:metal ion binding"/>
    <property type="evidence" value="ECO:0007669"/>
    <property type="project" value="UniProtKB-KW"/>
</dbReference>
<protein>
    <recommendedName>
        <fullName evidence="8">DNA polymerase Y-family little finger domain-containing protein</fullName>
    </recommendedName>
</protein>
<dbReference type="GO" id="GO:0003684">
    <property type="term" value="F:damaged DNA binding"/>
    <property type="evidence" value="ECO:0007669"/>
    <property type="project" value="InterPro"/>
</dbReference>
<accession>A0A3P7PX76</accession>
<feature type="compositionally biased region" description="Basic and acidic residues" evidence="7">
    <location>
        <begin position="244"/>
        <end position="255"/>
    </location>
</feature>
<feature type="domain" description="DNA polymerase Y-family little finger" evidence="8">
    <location>
        <begin position="58"/>
        <end position="172"/>
    </location>
</feature>
<keyword evidence="6" id="KW-0539">Nucleus</keyword>
<dbReference type="PANTHER" id="PTHR45873:SF1">
    <property type="entry name" value="DNA POLYMERASE ETA"/>
    <property type="match status" value="1"/>
</dbReference>
<dbReference type="GO" id="GO:0042276">
    <property type="term" value="P:error-prone translesion synthesis"/>
    <property type="evidence" value="ECO:0007669"/>
    <property type="project" value="TreeGrafter"/>
</dbReference>
<sequence>MLGVHRKVLTVSFQTMADLAAVPYDLIERHFSDQAQWISQLAKGLDDEPVKPRNNQLSIAVSKTFPGKNALTTVAEVRRWIEGLSKELSKRLVADQVKNKRTAENVIFGILNETHTSRTVKIGSYAPQAIAEVMWNVAKLFNKAPTGSEEWTPPVYLLSMSASRFTEGLSVQSQNIMEWIQKRLQLSEAGRGLFQPPSTAPPEPRIFVKGVLKRPADLEAPSTSTATGSASNSPKSSPYKKKNKKEEEPEVKVDEEGWQVYDPTKFESTEDSNHAPAVPAVELSDIGAISSSVYEELPAHIKAELAHFHKLEQAKRLKAAAGEREKKPGAKKRAPKSNVKEPPVKKKLDEFFKKEK</sequence>
<keyword evidence="4" id="KW-0227">DNA damage</keyword>
<feature type="region of interest" description="Disordered" evidence="7">
    <location>
        <begin position="217"/>
        <end position="259"/>
    </location>
</feature>
<dbReference type="GO" id="GO:0009314">
    <property type="term" value="P:response to radiation"/>
    <property type="evidence" value="ECO:0007669"/>
    <property type="project" value="TreeGrafter"/>
</dbReference>
<evidence type="ECO:0000256" key="4">
    <source>
        <dbReference type="ARBA" id="ARBA00022763"/>
    </source>
</evidence>
<evidence type="ECO:0000256" key="6">
    <source>
        <dbReference type="ARBA" id="ARBA00023242"/>
    </source>
</evidence>
<dbReference type="Pfam" id="PF11799">
    <property type="entry name" value="IMS_C"/>
    <property type="match status" value="1"/>
</dbReference>
<feature type="region of interest" description="Disordered" evidence="7">
    <location>
        <begin position="316"/>
        <end position="356"/>
    </location>
</feature>
<keyword evidence="5" id="KW-0234">DNA repair</keyword>
<organism evidence="9 10">
    <name type="scientific">Cylicostephanus goldi</name>
    <name type="common">Nematode worm</name>
    <dbReference type="NCBI Taxonomy" id="71465"/>
    <lineage>
        <taxon>Eukaryota</taxon>
        <taxon>Metazoa</taxon>
        <taxon>Ecdysozoa</taxon>
        <taxon>Nematoda</taxon>
        <taxon>Chromadorea</taxon>
        <taxon>Rhabditida</taxon>
        <taxon>Rhabditina</taxon>
        <taxon>Rhabditomorpha</taxon>
        <taxon>Strongyloidea</taxon>
        <taxon>Strongylidae</taxon>
        <taxon>Cylicostephanus</taxon>
    </lineage>
</organism>
<dbReference type="GO" id="GO:0003887">
    <property type="term" value="F:DNA-directed DNA polymerase activity"/>
    <property type="evidence" value="ECO:0007669"/>
    <property type="project" value="TreeGrafter"/>
</dbReference>
<evidence type="ECO:0000313" key="9">
    <source>
        <dbReference type="EMBL" id="VDN23449.1"/>
    </source>
</evidence>
<dbReference type="OrthoDB" id="5723at2759"/>
<comment type="subcellular location">
    <subcellularLocation>
        <location evidence="1">Nucleus</location>
    </subcellularLocation>
</comment>
<evidence type="ECO:0000313" key="10">
    <source>
        <dbReference type="Proteomes" id="UP000271889"/>
    </source>
</evidence>
<evidence type="ECO:0000256" key="3">
    <source>
        <dbReference type="ARBA" id="ARBA00022723"/>
    </source>
</evidence>
<dbReference type="InterPro" id="IPR017961">
    <property type="entry name" value="DNA_pol_Y-fam_little_finger"/>
</dbReference>
<dbReference type="GO" id="GO:0005657">
    <property type="term" value="C:replication fork"/>
    <property type="evidence" value="ECO:0007669"/>
    <property type="project" value="TreeGrafter"/>
</dbReference>
<keyword evidence="10" id="KW-1185">Reference proteome</keyword>
<dbReference type="SUPFAM" id="SSF100879">
    <property type="entry name" value="Lesion bypass DNA polymerase (Y-family), little finger domain"/>
    <property type="match status" value="1"/>
</dbReference>
<name>A0A3P7PX76_CYLGO</name>
<dbReference type="InterPro" id="IPR036775">
    <property type="entry name" value="DNA_pol_Y-fam_lit_finger_sf"/>
</dbReference>
<dbReference type="InterPro" id="IPR052230">
    <property type="entry name" value="DNA_polymerase_eta"/>
</dbReference>
<evidence type="ECO:0000256" key="1">
    <source>
        <dbReference type="ARBA" id="ARBA00004123"/>
    </source>
</evidence>
<keyword evidence="3" id="KW-0479">Metal-binding</keyword>
<proteinExistence type="predicted"/>
<evidence type="ECO:0000259" key="8">
    <source>
        <dbReference type="Pfam" id="PF11799"/>
    </source>
</evidence>
<keyword evidence="2" id="KW-0808">Transferase</keyword>
<reference evidence="9 10" key="1">
    <citation type="submission" date="2018-11" db="EMBL/GenBank/DDBJ databases">
        <authorList>
            <consortium name="Pathogen Informatics"/>
        </authorList>
    </citation>
    <scope>NUCLEOTIDE SEQUENCE [LARGE SCALE GENOMIC DNA]</scope>
</reference>
<dbReference type="Gene3D" id="3.30.1490.100">
    <property type="entry name" value="DNA polymerase, Y-family, little finger domain"/>
    <property type="match status" value="1"/>
</dbReference>
<evidence type="ECO:0000256" key="2">
    <source>
        <dbReference type="ARBA" id="ARBA00022679"/>
    </source>
</evidence>
<feature type="compositionally biased region" description="Basic and acidic residues" evidence="7">
    <location>
        <begin position="316"/>
        <end position="328"/>
    </location>
</feature>
<dbReference type="AlphaFoldDB" id="A0A3P7PX76"/>
<gene>
    <name evidence="9" type="ORF">CGOC_LOCUS9582</name>
</gene>
<dbReference type="GO" id="GO:0035861">
    <property type="term" value="C:site of double-strand break"/>
    <property type="evidence" value="ECO:0007669"/>
    <property type="project" value="TreeGrafter"/>
</dbReference>
<dbReference type="GO" id="GO:0006281">
    <property type="term" value="P:DNA repair"/>
    <property type="evidence" value="ECO:0007669"/>
    <property type="project" value="UniProtKB-KW"/>
</dbReference>
<dbReference type="PANTHER" id="PTHR45873">
    <property type="entry name" value="DNA POLYMERASE ETA"/>
    <property type="match status" value="1"/>
</dbReference>
<evidence type="ECO:0000256" key="5">
    <source>
        <dbReference type="ARBA" id="ARBA00023204"/>
    </source>
</evidence>
<dbReference type="EMBL" id="UYRV01107477">
    <property type="protein sequence ID" value="VDN23449.1"/>
    <property type="molecule type" value="Genomic_DNA"/>
</dbReference>
<dbReference type="Proteomes" id="UP000271889">
    <property type="component" value="Unassembled WGS sequence"/>
</dbReference>
<dbReference type="GO" id="GO:0005634">
    <property type="term" value="C:nucleus"/>
    <property type="evidence" value="ECO:0007669"/>
    <property type="project" value="UniProtKB-SubCell"/>
</dbReference>
<evidence type="ECO:0000256" key="7">
    <source>
        <dbReference type="SAM" id="MobiDB-lite"/>
    </source>
</evidence>